<reference evidence="2" key="1">
    <citation type="submission" date="2018-08" db="EMBL/GenBank/DDBJ databases">
        <authorList>
            <person name="Rossello M."/>
        </authorList>
    </citation>
    <scope>NUCLEOTIDE SEQUENCE [LARGE SCALE GENOMIC DNA]</scope>
    <source>
        <strain evidence="2">cv. Chinese Spring</strain>
    </source>
</reference>
<feature type="transmembrane region" description="Helical" evidence="1">
    <location>
        <begin position="47"/>
        <end position="70"/>
    </location>
</feature>
<sequence length="73" mass="8759">MMGITKHKFGNEHEMSINEFCHYSLFPVFSLHLHTTRNNHQRLVQHLHFGAFFFLSLVFRSVIFQITFLITTY</sequence>
<dbReference type="EnsemblPlants" id="TraesCS3B02G235900.1">
    <property type="protein sequence ID" value="TraesCS3B02G235900.1.cds1"/>
    <property type="gene ID" value="TraesCS3B02G235900"/>
</dbReference>
<evidence type="ECO:0000313" key="3">
    <source>
        <dbReference type="Proteomes" id="UP000019116"/>
    </source>
</evidence>
<evidence type="ECO:0000256" key="1">
    <source>
        <dbReference type="SAM" id="Phobius"/>
    </source>
</evidence>
<reference evidence="2" key="2">
    <citation type="submission" date="2018-10" db="UniProtKB">
        <authorList>
            <consortium name="EnsemblPlants"/>
        </authorList>
    </citation>
    <scope>IDENTIFICATION</scope>
</reference>
<dbReference type="AlphaFoldDB" id="A0A3B6FLV4"/>
<dbReference type="Gramene" id="TraesCS3B02G235900.1">
    <property type="protein sequence ID" value="TraesCS3B02G235900.1.cds1"/>
    <property type="gene ID" value="TraesCS3B02G235900"/>
</dbReference>
<organism evidence="2">
    <name type="scientific">Triticum aestivum</name>
    <name type="common">Wheat</name>
    <dbReference type="NCBI Taxonomy" id="4565"/>
    <lineage>
        <taxon>Eukaryota</taxon>
        <taxon>Viridiplantae</taxon>
        <taxon>Streptophyta</taxon>
        <taxon>Embryophyta</taxon>
        <taxon>Tracheophyta</taxon>
        <taxon>Spermatophyta</taxon>
        <taxon>Magnoliopsida</taxon>
        <taxon>Liliopsida</taxon>
        <taxon>Poales</taxon>
        <taxon>Poaceae</taxon>
        <taxon>BOP clade</taxon>
        <taxon>Pooideae</taxon>
        <taxon>Triticodae</taxon>
        <taxon>Triticeae</taxon>
        <taxon>Triticinae</taxon>
        <taxon>Triticum</taxon>
    </lineage>
</organism>
<keyword evidence="3" id="KW-1185">Reference proteome</keyword>
<proteinExistence type="predicted"/>
<protein>
    <submittedName>
        <fullName evidence="2">Uncharacterized protein</fullName>
    </submittedName>
</protein>
<keyword evidence="1" id="KW-1133">Transmembrane helix</keyword>
<keyword evidence="1" id="KW-0472">Membrane</keyword>
<name>A0A3B6FLV4_WHEAT</name>
<evidence type="ECO:0000313" key="2">
    <source>
        <dbReference type="EnsemblPlants" id="TraesCS3B02G235900.1.cds1"/>
    </source>
</evidence>
<dbReference type="Proteomes" id="UP000019116">
    <property type="component" value="Chromosome 3B"/>
</dbReference>
<keyword evidence="1" id="KW-0812">Transmembrane</keyword>
<accession>A0A3B6FLV4</accession>